<feature type="region of interest" description="Disordered" evidence="9">
    <location>
        <begin position="59"/>
        <end position="107"/>
    </location>
</feature>
<gene>
    <name evidence="8" type="primary">MED4</name>
    <name evidence="10" type="ORF">AAP_04537</name>
</gene>
<dbReference type="Pfam" id="PF10018">
    <property type="entry name" value="Med4"/>
    <property type="match status" value="1"/>
</dbReference>
<dbReference type="VEuPathDB" id="FungiDB:AAP_04537"/>
<feature type="region of interest" description="Disordered" evidence="9">
    <location>
        <begin position="1"/>
        <end position="42"/>
    </location>
</feature>
<sequence>MEVKKEGEEGCVYGLGTSEYNEARDTSTSTSTDDAKKKKLKPRKEINYHLLLNFARRISKYSNPPTPSEQLPPQPTDPTSDIHLSKPPTPIPSPPLSRSPSPILPDHTSLLQPPLYLPAHTLHWLNETSQLLHSSSSLPFPPQEKIRMGLMGRLQGQAAESEDTPDPETQLERIMAGLEKEARERYQEEEMRKRQQQREREDSLDMDLLAGASPSHFIEEEDGGAVVRPKPVVKGFSLDFDDDF</sequence>
<keyword evidence="11" id="KW-1185">Reference proteome</keyword>
<reference evidence="10 11" key="1">
    <citation type="journal article" date="2016" name="Genome Biol. Evol.">
        <title>Divergent and convergent evolution of fungal pathogenicity.</title>
        <authorList>
            <person name="Shang Y."/>
            <person name="Xiao G."/>
            <person name="Zheng P."/>
            <person name="Cen K."/>
            <person name="Zhan S."/>
            <person name="Wang C."/>
        </authorList>
    </citation>
    <scope>NUCLEOTIDE SEQUENCE [LARGE SCALE GENOMIC DNA]</scope>
    <source>
        <strain evidence="10 11">ARSEF 7405</strain>
    </source>
</reference>
<dbReference type="GO" id="GO:0006357">
    <property type="term" value="P:regulation of transcription by RNA polymerase II"/>
    <property type="evidence" value="ECO:0007669"/>
    <property type="project" value="InterPro"/>
</dbReference>
<evidence type="ECO:0000256" key="5">
    <source>
        <dbReference type="ARBA" id="ARBA00023163"/>
    </source>
</evidence>
<feature type="compositionally biased region" description="Basic and acidic residues" evidence="9">
    <location>
        <begin position="180"/>
        <end position="203"/>
    </location>
</feature>
<comment type="caution">
    <text evidence="10">The sequence shown here is derived from an EMBL/GenBank/DDBJ whole genome shotgun (WGS) entry which is preliminary data.</text>
</comment>
<evidence type="ECO:0000313" key="10">
    <source>
        <dbReference type="EMBL" id="KZZ89052.1"/>
    </source>
</evidence>
<accession>A0A167WMP7</accession>
<dbReference type="EMBL" id="AZGZ01000022">
    <property type="protein sequence ID" value="KZZ89052.1"/>
    <property type="molecule type" value="Genomic_DNA"/>
</dbReference>
<evidence type="ECO:0000256" key="2">
    <source>
        <dbReference type="ARBA" id="ARBA00009626"/>
    </source>
</evidence>
<feature type="region of interest" description="Disordered" evidence="9">
    <location>
        <begin position="180"/>
        <end position="206"/>
    </location>
</feature>
<keyword evidence="8" id="KW-0010">Activator</keyword>
<dbReference type="InterPro" id="IPR019258">
    <property type="entry name" value="Mediator_Med4"/>
</dbReference>
<keyword evidence="4 8" id="KW-0805">Transcription regulation</keyword>
<comment type="subunit">
    <text evidence="8">Component of the Mediator complex.</text>
</comment>
<keyword evidence="5 8" id="KW-0804">Transcription</keyword>
<dbReference type="OrthoDB" id="1929813at2759"/>
<organism evidence="10 11">
    <name type="scientific">Ascosphaera apis ARSEF 7405</name>
    <dbReference type="NCBI Taxonomy" id="392613"/>
    <lineage>
        <taxon>Eukaryota</taxon>
        <taxon>Fungi</taxon>
        <taxon>Dikarya</taxon>
        <taxon>Ascomycota</taxon>
        <taxon>Pezizomycotina</taxon>
        <taxon>Eurotiomycetes</taxon>
        <taxon>Eurotiomycetidae</taxon>
        <taxon>Onygenales</taxon>
        <taxon>Ascosphaeraceae</taxon>
        <taxon>Ascosphaera</taxon>
    </lineage>
</organism>
<feature type="compositionally biased region" description="Pro residues" evidence="9">
    <location>
        <begin position="87"/>
        <end position="97"/>
    </location>
</feature>
<evidence type="ECO:0000256" key="4">
    <source>
        <dbReference type="ARBA" id="ARBA00023015"/>
    </source>
</evidence>
<evidence type="ECO:0000256" key="7">
    <source>
        <dbReference type="ARBA" id="ARBA00031257"/>
    </source>
</evidence>
<dbReference type="GO" id="GO:0016592">
    <property type="term" value="C:mediator complex"/>
    <property type="evidence" value="ECO:0007669"/>
    <property type="project" value="InterPro"/>
</dbReference>
<evidence type="ECO:0000313" key="11">
    <source>
        <dbReference type="Proteomes" id="UP000242877"/>
    </source>
</evidence>
<comment type="similarity">
    <text evidence="2 8">Belongs to the Mediator complex subunit 4 family.</text>
</comment>
<dbReference type="GO" id="GO:0003712">
    <property type="term" value="F:transcription coregulator activity"/>
    <property type="evidence" value="ECO:0007669"/>
    <property type="project" value="InterPro"/>
</dbReference>
<name>A0A167WMP7_9EURO</name>
<evidence type="ECO:0000256" key="8">
    <source>
        <dbReference type="RuleBase" id="RU364141"/>
    </source>
</evidence>
<keyword evidence="6 8" id="KW-0539">Nucleus</keyword>
<feature type="compositionally biased region" description="Pro residues" evidence="9">
    <location>
        <begin position="64"/>
        <end position="76"/>
    </location>
</feature>
<proteinExistence type="inferred from homology"/>
<dbReference type="Proteomes" id="UP000242877">
    <property type="component" value="Unassembled WGS sequence"/>
</dbReference>
<evidence type="ECO:0000256" key="3">
    <source>
        <dbReference type="ARBA" id="ARBA00020629"/>
    </source>
</evidence>
<evidence type="ECO:0000256" key="1">
    <source>
        <dbReference type="ARBA" id="ARBA00004123"/>
    </source>
</evidence>
<evidence type="ECO:0000256" key="9">
    <source>
        <dbReference type="SAM" id="MobiDB-lite"/>
    </source>
</evidence>
<evidence type="ECO:0000256" key="6">
    <source>
        <dbReference type="ARBA" id="ARBA00023242"/>
    </source>
</evidence>
<comment type="function">
    <text evidence="8">Component of the Mediator complex, a coactivator involved in the regulated transcription of nearly all RNA polymerase II-dependent genes. Mediator functions as a bridge to convey information from gene-specific regulatory proteins to the basal RNA polymerase II transcription machinery. Mediator is recruited to promoters by direct interactions with regulatory proteins and serves as a scaffold for the assembly of a functional preinitiation complex with RNA polymerase II and the general transcription factors.</text>
</comment>
<protein>
    <recommendedName>
        <fullName evidence="3 8">Mediator of RNA polymerase II transcription subunit 4</fullName>
    </recommendedName>
    <alternativeName>
        <fullName evidence="7 8">Mediator complex subunit 4</fullName>
    </alternativeName>
</protein>
<comment type="subcellular location">
    <subcellularLocation>
        <location evidence="1 8">Nucleus</location>
    </subcellularLocation>
</comment>
<dbReference type="AlphaFoldDB" id="A0A167WMP7"/>